<organism evidence="2 3">
    <name type="scientific">Gimesia chilikensis</name>
    <dbReference type="NCBI Taxonomy" id="2605989"/>
    <lineage>
        <taxon>Bacteria</taxon>
        <taxon>Pseudomonadati</taxon>
        <taxon>Planctomycetota</taxon>
        <taxon>Planctomycetia</taxon>
        <taxon>Planctomycetales</taxon>
        <taxon>Planctomycetaceae</taxon>
        <taxon>Gimesia</taxon>
    </lineage>
</organism>
<keyword evidence="1" id="KW-1133">Transmembrane helix</keyword>
<evidence type="ECO:0000313" key="3">
    <source>
        <dbReference type="Proteomes" id="UP000320722"/>
    </source>
</evidence>
<evidence type="ECO:0000256" key="1">
    <source>
        <dbReference type="SAM" id="Phobius"/>
    </source>
</evidence>
<feature type="transmembrane region" description="Helical" evidence="1">
    <location>
        <begin position="6"/>
        <end position="23"/>
    </location>
</feature>
<proteinExistence type="predicted"/>
<dbReference type="RefSeq" id="WP_145041002.1">
    <property type="nucleotide sequence ID" value="NZ_CP036347.1"/>
</dbReference>
<evidence type="ECO:0000313" key="2">
    <source>
        <dbReference type="EMBL" id="QDU03289.1"/>
    </source>
</evidence>
<keyword evidence="1" id="KW-0472">Membrane</keyword>
<feature type="transmembrane region" description="Helical" evidence="1">
    <location>
        <begin position="63"/>
        <end position="81"/>
    </location>
</feature>
<dbReference type="AlphaFoldDB" id="A0A517WDF1"/>
<sequence length="140" mass="16470">MREIMIGLMLAPILLVMPYLMYLQAQYIKFKNEVPRFRDEADIQKLKILAARQMRGTPTGLKIVNYFPFLIWLTGLVMGDLYWSDLFLYIVLPYLLMLAFCSIIGSPPVKIQKFEVADQSLESQRDHIVHVWIHETHPDW</sequence>
<feature type="transmembrane region" description="Helical" evidence="1">
    <location>
        <begin position="87"/>
        <end position="105"/>
    </location>
</feature>
<dbReference type="EMBL" id="CP036347">
    <property type="protein sequence ID" value="QDU03289.1"/>
    <property type="molecule type" value="Genomic_DNA"/>
</dbReference>
<accession>A0A517WDF1</accession>
<gene>
    <name evidence="2" type="ORF">V6x_30010</name>
</gene>
<dbReference type="Proteomes" id="UP000320722">
    <property type="component" value="Chromosome"/>
</dbReference>
<keyword evidence="1" id="KW-0812">Transmembrane</keyword>
<reference evidence="2 3" key="1">
    <citation type="submission" date="2019-02" db="EMBL/GenBank/DDBJ databases">
        <title>Deep-cultivation of Planctomycetes and their phenomic and genomic characterization uncovers novel biology.</title>
        <authorList>
            <person name="Wiegand S."/>
            <person name="Jogler M."/>
            <person name="Boedeker C."/>
            <person name="Pinto D."/>
            <person name="Vollmers J."/>
            <person name="Rivas-Marin E."/>
            <person name="Kohn T."/>
            <person name="Peeters S.H."/>
            <person name="Heuer A."/>
            <person name="Rast P."/>
            <person name="Oberbeckmann S."/>
            <person name="Bunk B."/>
            <person name="Jeske O."/>
            <person name="Meyerdierks A."/>
            <person name="Storesund J.E."/>
            <person name="Kallscheuer N."/>
            <person name="Luecker S."/>
            <person name="Lage O.M."/>
            <person name="Pohl T."/>
            <person name="Merkel B.J."/>
            <person name="Hornburger P."/>
            <person name="Mueller R.-W."/>
            <person name="Bruemmer F."/>
            <person name="Labrenz M."/>
            <person name="Spormann A.M."/>
            <person name="Op den Camp H."/>
            <person name="Overmann J."/>
            <person name="Amann R."/>
            <person name="Jetten M.S.M."/>
            <person name="Mascher T."/>
            <person name="Medema M.H."/>
            <person name="Devos D.P."/>
            <person name="Kaster A.-K."/>
            <person name="Ovreas L."/>
            <person name="Rohde M."/>
            <person name="Galperin M.Y."/>
            <person name="Jogler C."/>
        </authorList>
    </citation>
    <scope>NUCLEOTIDE SEQUENCE [LARGE SCALE GENOMIC DNA]</scope>
    <source>
        <strain evidence="2 3">V6</strain>
    </source>
</reference>
<name>A0A517WDF1_9PLAN</name>
<protein>
    <submittedName>
        <fullName evidence="2">Uncharacterized protein</fullName>
    </submittedName>
</protein>